<keyword evidence="4" id="KW-1185">Reference proteome</keyword>
<dbReference type="Proteomes" id="UP000077266">
    <property type="component" value="Unassembled WGS sequence"/>
</dbReference>
<gene>
    <name evidence="3" type="ORF">EXIGLDRAFT_841123</name>
</gene>
<keyword evidence="2" id="KW-0812">Transmembrane</keyword>
<feature type="transmembrane region" description="Helical" evidence="2">
    <location>
        <begin position="77"/>
        <end position="102"/>
    </location>
</feature>
<keyword evidence="2" id="KW-1133">Transmembrane helix</keyword>
<name>A0A165E2X7_EXIGL</name>
<protein>
    <submittedName>
        <fullName evidence="3">Uncharacterized protein</fullName>
    </submittedName>
</protein>
<evidence type="ECO:0000313" key="3">
    <source>
        <dbReference type="EMBL" id="KZV85953.1"/>
    </source>
</evidence>
<evidence type="ECO:0000256" key="1">
    <source>
        <dbReference type="SAM" id="MobiDB-lite"/>
    </source>
</evidence>
<feature type="compositionally biased region" description="Basic residues" evidence="1">
    <location>
        <begin position="1"/>
        <end position="11"/>
    </location>
</feature>
<evidence type="ECO:0000256" key="2">
    <source>
        <dbReference type="SAM" id="Phobius"/>
    </source>
</evidence>
<feature type="compositionally biased region" description="Polar residues" evidence="1">
    <location>
        <begin position="193"/>
        <end position="205"/>
    </location>
</feature>
<evidence type="ECO:0000313" key="4">
    <source>
        <dbReference type="Proteomes" id="UP000077266"/>
    </source>
</evidence>
<dbReference type="EMBL" id="KV426171">
    <property type="protein sequence ID" value="KZV85953.1"/>
    <property type="molecule type" value="Genomic_DNA"/>
</dbReference>
<organism evidence="3 4">
    <name type="scientific">Exidia glandulosa HHB12029</name>
    <dbReference type="NCBI Taxonomy" id="1314781"/>
    <lineage>
        <taxon>Eukaryota</taxon>
        <taxon>Fungi</taxon>
        <taxon>Dikarya</taxon>
        <taxon>Basidiomycota</taxon>
        <taxon>Agaricomycotina</taxon>
        <taxon>Agaricomycetes</taxon>
        <taxon>Auriculariales</taxon>
        <taxon>Exidiaceae</taxon>
        <taxon>Exidia</taxon>
    </lineage>
</organism>
<accession>A0A165E2X7</accession>
<proteinExistence type="predicted"/>
<dbReference type="InParanoid" id="A0A165E2X7"/>
<keyword evidence="2" id="KW-0472">Membrane</keyword>
<dbReference type="OrthoDB" id="3325462at2759"/>
<reference evidence="3 4" key="1">
    <citation type="journal article" date="2016" name="Mol. Biol. Evol.">
        <title>Comparative Genomics of Early-Diverging Mushroom-Forming Fungi Provides Insights into the Origins of Lignocellulose Decay Capabilities.</title>
        <authorList>
            <person name="Nagy L.G."/>
            <person name="Riley R."/>
            <person name="Tritt A."/>
            <person name="Adam C."/>
            <person name="Daum C."/>
            <person name="Floudas D."/>
            <person name="Sun H."/>
            <person name="Yadav J.S."/>
            <person name="Pangilinan J."/>
            <person name="Larsson K.H."/>
            <person name="Matsuura K."/>
            <person name="Barry K."/>
            <person name="Labutti K."/>
            <person name="Kuo R."/>
            <person name="Ohm R.A."/>
            <person name="Bhattacharya S.S."/>
            <person name="Shirouzu T."/>
            <person name="Yoshinaga Y."/>
            <person name="Martin F.M."/>
            <person name="Grigoriev I.V."/>
            <person name="Hibbett D.S."/>
        </authorList>
    </citation>
    <scope>NUCLEOTIDE SEQUENCE [LARGE SCALE GENOMIC DNA]</scope>
    <source>
        <strain evidence="3 4">HHB12029</strain>
    </source>
</reference>
<feature type="compositionally biased region" description="Polar residues" evidence="1">
    <location>
        <begin position="244"/>
        <end position="259"/>
    </location>
</feature>
<feature type="region of interest" description="Disordered" evidence="1">
    <location>
        <begin position="1"/>
        <end position="53"/>
    </location>
</feature>
<feature type="region of interest" description="Disordered" evidence="1">
    <location>
        <begin position="180"/>
        <end position="264"/>
    </location>
</feature>
<sequence>MGAARASKRAAQRGGGQDHDGNGEVDDATGDSSGGHRGWRDRQSSSDFSSAAMLSDNTPSLQVQLDSLRAAYDRQRIALAVTSVLLALCLLGACIGLTVMYVRLRRARLKNEALVAQSETKVLFSVPFEDPSPPVAKPRFSPVLNITRERDLPGVPHIDNPPSYHQPRLEDALAREGFTAASATSKYPAPQDAVSSSQSQTSPAQRWQAGPFDAMHTGGPLTGSPARRQYPHPELKLTIMPPSQKGSPTATTAVNSDSPDTALRPTARSVLPFESRARLSVPVTAVPVSSYSSSMSPVVMPTQHPAISDFLDRLSVHPRGENRTLSRYAADFALQNYQTIDELRGMPAAQLRQRIPGMADGDAEFICRMVEEELLWLDQQRTTPRGASTLDENAFPVVLDL</sequence>
<dbReference type="AlphaFoldDB" id="A0A165E2X7"/>